<evidence type="ECO:0000313" key="3">
    <source>
        <dbReference type="Proteomes" id="UP001065549"/>
    </source>
</evidence>
<dbReference type="SUPFAM" id="SSF81301">
    <property type="entry name" value="Nucleotidyltransferase"/>
    <property type="match status" value="1"/>
</dbReference>
<comment type="caution">
    <text evidence="2">The sequence shown here is derived from an EMBL/GenBank/DDBJ whole genome shotgun (WGS) entry which is preliminary data.</text>
</comment>
<feature type="domain" description="Polymerase nucleotidyl transferase" evidence="1">
    <location>
        <begin position="7"/>
        <end position="90"/>
    </location>
</feature>
<proteinExistence type="predicted"/>
<reference evidence="2" key="1">
    <citation type="submission" date="2022-09" db="EMBL/GenBank/DDBJ databases">
        <title>Culturomic study of gut microbiota in children with autism spectrum disorder.</title>
        <authorList>
            <person name="Efimov B.A."/>
            <person name="Chaplin A.V."/>
            <person name="Sokolova S.R."/>
            <person name="Pikina A.P."/>
            <person name="Korzhanova M."/>
            <person name="Belova V."/>
            <person name="Korostin D."/>
        </authorList>
    </citation>
    <scope>NUCLEOTIDE SEQUENCE</scope>
    <source>
        <strain evidence="2">ASD5510</strain>
    </source>
</reference>
<evidence type="ECO:0000313" key="2">
    <source>
        <dbReference type="EMBL" id="MCU7378597.1"/>
    </source>
</evidence>
<name>A0A9J6QRP3_9FIRM</name>
<dbReference type="RefSeq" id="WP_253019977.1">
    <property type="nucleotide sequence ID" value="NZ_JAJAGH010000007.1"/>
</dbReference>
<dbReference type="CDD" id="cd05403">
    <property type="entry name" value="NT_KNTase_like"/>
    <property type="match status" value="1"/>
</dbReference>
<dbReference type="Gene3D" id="3.30.460.10">
    <property type="entry name" value="Beta Polymerase, domain 2"/>
    <property type="match status" value="1"/>
</dbReference>
<organism evidence="2 3">
    <name type="scientific">Hominibacterium faecale</name>
    <dbReference type="NCBI Taxonomy" id="2839743"/>
    <lineage>
        <taxon>Bacteria</taxon>
        <taxon>Bacillati</taxon>
        <taxon>Bacillota</taxon>
        <taxon>Clostridia</taxon>
        <taxon>Peptostreptococcales</taxon>
        <taxon>Anaerovoracaceae</taxon>
        <taxon>Hominibacterium</taxon>
    </lineage>
</organism>
<dbReference type="Pfam" id="PF01909">
    <property type="entry name" value="NTP_transf_2"/>
    <property type="match status" value="1"/>
</dbReference>
<accession>A0A9J6QRP3</accession>
<dbReference type="InterPro" id="IPR052548">
    <property type="entry name" value="Type_VII_TA_antitoxin"/>
</dbReference>
<dbReference type="GO" id="GO:0016779">
    <property type="term" value="F:nucleotidyltransferase activity"/>
    <property type="evidence" value="ECO:0007669"/>
    <property type="project" value="InterPro"/>
</dbReference>
<keyword evidence="3" id="KW-1185">Reference proteome</keyword>
<dbReference type="InterPro" id="IPR002934">
    <property type="entry name" value="Polymerase_NTP_transf_dom"/>
</dbReference>
<dbReference type="PANTHER" id="PTHR33933:SF1">
    <property type="entry name" value="PROTEIN ADENYLYLTRANSFERASE MNTA-RELATED"/>
    <property type="match status" value="1"/>
</dbReference>
<dbReference type="EMBL" id="JAOSHN010000003">
    <property type="protein sequence ID" value="MCU7378597.1"/>
    <property type="molecule type" value="Genomic_DNA"/>
</dbReference>
<dbReference type="PANTHER" id="PTHR33933">
    <property type="entry name" value="NUCLEOTIDYLTRANSFERASE"/>
    <property type="match status" value="1"/>
</dbReference>
<dbReference type="InterPro" id="IPR043519">
    <property type="entry name" value="NT_sf"/>
</dbReference>
<evidence type="ECO:0000259" key="1">
    <source>
        <dbReference type="Pfam" id="PF01909"/>
    </source>
</evidence>
<protein>
    <submittedName>
        <fullName evidence="2">Nucleotidyltransferase domain-containing protein</fullName>
    </submittedName>
</protein>
<dbReference type="AlphaFoldDB" id="A0A9J6QRP3"/>
<sequence length="112" mass="12749">MSAENLRKLLNIICTEATTIVGSDLEEIILYGSYARGDFDSESDIDIALIVKTNRTDSVKYRKEIVNLMSDLSLDFDVLVSISCIPRNDFDRYKEVLPYYRNINCEGVRLSA</sequence>
<gene>
    <name evidence="2" type="ORF">OBO34_09550</name>
</gene>
<dbReference type="Proteomes" id="UP001065549">
    <property type="component" value="Unassembled WGS sequence"/>
</dbReference>